<proteinExistence type="predicted"/>
<sequence length="76" mass="8749">MIIIPWLFHHCFLIYHCPSFTYILHSFVDSSLVCPLCPSCPYCSALPQYYVDVGPLWLSHYLFHCLCLAFCSCVVA</sequence>
<dbReference type="AlphaFoldDB" id="A0A4S8M0L4"/>
<feature type="chain" id="PRO_5020494252" evidence="1">
    <location>
        <begin position="20"/>
        <end position="76"/>
    </location>
</feature>
<dbReference type="EMBL" id="ML179197">
    <property type="protein sequence ID" value="THU95577.1"/>
    <property type="molecule type" value="Genomic_DNA"/>
</dbReference>
<feature type="signal peptide" evidence="1">
    <location>
        <begin position="1"/>
        <end position="19"/>
    </location>
</feature>
<name>A0A4S8M0L4_DENBC</name>
<keyword evidence="1" id="KW-0732">Signal</keyword>
<organism evidence="2 3">
    <name type="scientific">Dendrothele bispora (strain CBS 962.96)</name>
    <dbReference type="NCBI Taxonomy" id="1314807"/>
    <lineage>
        <taxon>Eukaryota</taxon>
        <taxon>Fungi</taxon>
        <taxon>Dikarya</taxon>
        <taxon>Basidiomycota</taxon>
        <taxon>Agaricomycotina</taxon>
        <taxon>Agaricomycetes</taxon>
        <taxon>Agaricomycetidae</taxon>
        <taxon>Agaricales</taxon>
        <taxon>Agaricales incertae sedis</taxon>
        <taxon>Dendrothele</taxon>
    </lineage>
</organism>
<gene>
    <name evidence="2" type="ORF">K435DRAFT_125190</name>
</gene>
<dbReference type="Proteomes" id="UP000297245">
    <property type="component" value="Unassembled WGS sequence"/>
</dbReference>
<protein>
    <submittedName>
        <fullName evidence="2">Uncharacterized protein</fullName>
    </submittedName>
</protein>
<keyword evidence="3" id="KW-1185">Reference proteome</keyword>
<evidence type="ECO:0000313" key="3">
    <source>
        <dbReference type="Proteomes" id="UP000297245"/>
    </source>
</evidence>
<accession>A0A4S8M0L4</accession>
<reference evidence="2 3" key="1">
    <citation type="journal article" date="2019" name="Nat. Ecol. Evol.">
        <title>Megaphylogeny resolves global patterns of mushroom evolution.</title>
        <authorList>
            <person name="Varga T."/>
            <person name="Krizsan K."/>
            <person name="Foldi C."/>
            <person name="Dima B."/>
            <person name="Sanchez-Garcia M."/>
            <person name="Sanchez-Ramirez S."/>
            <person name="Szollosi G.J."/>
            <person name="Szarkandi J.G."/>
            <person name="Papp V."/>
            <person name="Albert L."/>
            <person name="Andreopoulos W."/>
            <person name="Angelini C."/>
            <person name="Antonin V."/>
            <person name="Barry K.W."/>
            <person name="Bougher N.L."/>
            <person name="Buchanan P."/>
            <person name="Buyck B."/>
            <person name="Bense V."/>
            <person name="Catcheside P."/>
            <person name="Chovatia M."/>
            <person name="Cooper J."/>
            <person name="Damon W."/>
            <person name="Desjardin D."/>
            <person name="Finy P."/>
            <person name="Geml J."/>
            <person name="Haridas S."/>
            <person name="Hughes K."/>
            <person name="Justo A."/>
            <person name="Karasinski D."/>
            <person name="Kautmanova I."/>
            <person name="Kiss B."/>
            <person name="Kocsube S."/>
            <person name="Kotiranta H."/>
            <person name="LaButti K.M."/>
            <person name="Lechner B.E."/>
            <person name="Liimatainen K."/>
            <person name="Lipzen A."/>
            <person name="Lukacs Z."/>
            <person name="Mihaltcheva S."/>
            <person name="Morgado L.N."/>
            <person name="Niskanen T."/>
            <person name="Noordeloos M.E."/>
            <person name="Ohm R.A."/>
            <person name="Ortiz-Santana B."/>
            <person name="Ovrebo C."/>
            <person name="Racz N."/>
            <person name="Riley R."/>
            <person name="Savchenko A."/>
            <person name="Shiryaev A."/>
            <person name="Soop K."/>
            <person name="Spirin V."/>
            <person name="Szebenyi C."/>
            <person name="Tomsovsky M."/>
            <person name="Tulloss R.E."/>
            <person name="Uehling J."/>
            <person name="Grigoriev I.V."/>
            <person name="Vagvolgyi C."/>
            <person name="Papp T."/>
            <person name="Martin F.M."/>
            <person name="Miettinen O."/>
            <person name="Hibbett D.S."/>
            <person name="Nagy L.G."/>
        </authorList>
    </citation>
    <scope>NUCLEOTIDE SEQUENCE [LARGE SCALE GENOMIC DNA]</scope>
    <source>
        <strain evidence="2 3">CBS 962.96</strain>
    </source>
</reference>
<evidence type="ECO:0000313" key="2">
    <source>
        <dbReference type="EMBL" id="THU95577.1"/>
    </source>
</evidence>
<evidence type="ECO:0000256" key="1">
    <source>
        <dbReference type="SAM" id="SignalP"/>
    </source>
</evidence>